<dbReference type="OrthoDB" id="2351940at2759"/>
<gene>
    <name evidence="1" type="ORF">INT47_009143</name>
</gene>
<dbReference type="EMBL" id="JAEPRD010000003">
    <property type="protein sequence ID" value="KAG2213469.1"/>
    <property type="molecule type" value="Genomic_DNA"/>
</dbReference>
<sequence length="290" mass="32469">MPAIDGFSMMTPEDLMNTSELSVSPILVSSIFDEIYTSPETLNVSDSIDRHHYRRSDNRITPRWRRRPHVINTVPGENADEEEDNIGPIAPTNYRFPRTTSAASFIYGQNCLNDLAVNTSFLCTGVNTTLDFDVIFDDGGQYGALYGIENILMNDGSVYCKIISDTSCSISKIVIKAPLHGFTAPCKDGLIFISHKEIDISETKGFDDFTKEQYDAYIQEKRGRLEDTDPVAWFTLKQDKLSVLDLVDRAGKFVLIKLLRADHESDNIDIQYIGFIGHAGPRSFGCAKLC</sequence>
<evidence type="ECO:0000313" key="1">
    <source>
        <dbReference type="EMBL" id="KAG2213469.1"/>
    </source>
</evidence>
<accession>A0A8H7RM30</accession>
<proteinExistence type="predicted"/>
<comment type="caution">
    <text evidence="1">The sequence shown here is derived from an EMBL/GenBank/DDBJ whole genome shotgun (WGS) entry which is preliminary data.</text>
</comment>
<protein>
    <submittedName>
        <fullName evidence="1">Uncharacterized protein</fullName>
    </submittedName>
</protein>
<reference evidence="1" key="1">
    <citation type="submission" date="2020-12" db="EMBL/GenBank/DDBJ databases">
        <title>Metabolic potential, ecology and presence of endohyphal bacteria is reflected in genomic diversity of Mucoromycotina.</title>
        <authorList>
            <person name="Muszewska A."/>
            <person name="Okrasinska A."/>
            <person name="Steczkiewicz K."/>
            <person name="Drgas O."/>
            <person name="Orlowska M."/>
            <person name="Perlinska-Lenart U."/>
            <person name="Aleksandrzak-Piekarczyk T."/>
            <person name="Szatraj K."/>
            <person name="Zielenkiewicz U."/>
            <person name="Pilsyk S."/>
            <person name="Malc E."/>
            <person name="Mieczkowski P."/>
            <person name="Kruszewska J.S."/>
            <person name="Biernat P."/>
            <person name="Pawlowska J."/>
        </authorList>
    </citation>
    <scope>NUCLEOTIDE SEQUENCE</scope>
    <source>
        <strain evidence="1">WA0000017839</strain>
    </source>
</reference>
<organism evidence="1 2">
    <name type="scientific">Mucor saturninus</name>
    <dbReference type="NCBI Taxonomy" id="64648"/>
    <lineage>
        <taxon>Eukaryota</taxon>
        <taxon>Fungi</taxon>
        <taxon>Fungi incertae sedis</taxon>
        <taxon>Mucoromycota</taxon>
        <taxon>Mucoromycotina</taxon>
        <taxon>Mucoromycetes</taxon>
        <taxon>Mucorales</taxon>
        <taxon>Mucorineae</taxon>
        <taxon>Mucoraceae</taxon>
        <taxon>Mucor</taxon>
    </lineage>
</organism>
<keyword evidence="2" id="KW-1185">Reference proteome</keyword>
<dbReference type="AlphaFoldDB" id="A0A8H7RM30"/>
<dbReference type="Proteomes" id="UP000603453">
    <property type="component" value="Unassembled WGS sequence"/>
</dbReference>
<name>A0A8H7RM30_9FUNG</name>
<evidence type="ECO:0000313" key="2">
    <source>
        <dbReference type="Proteomes" id="UP000603453"/>
    </source>
</evidence>